<comment type="caution">
    <text evidence="3">The sequence shown here is derived from an EMBL/GenBank/DDBJ whole genome shotgun (WGS) entry which is preliminary data.</text>
</comment>
<feature type="compositionally biased region" description="Pro residues" evidence="1">
    <location>
        <begin position="41"/>
        <end position="52"/>
    </location>
</feature>
<dbReference type="Proteomes" id="UP000094053">
    <property type="component" value="Unassembled WGS sequence"/>
</dbReference>
<dbReference type="AlphaFoldDB" id="A0A1E3RCQ5"/>
<dbReference type="STRING" id="1776.BHQ18_24765"/>
<dbReference type="RefSeq" id="WP_069416308.1">
    <property type="nucleotide sequence ID" value="NZ_JACKUL010000009.1"/>
</dbReference>
<evidence type="ECO:0000313" key="4">
    <source>
        <dbReference type="Proteomes" id="UP000094053"/>
    </source>
</evidence>
<keyword evidence="2" id="KW-0812">Transmembrane</keyword>
<dbReference type="OrthoDB" id="4412616at2"/>
<proteinExistence type="predicted"/>
<protein>
    <submittedName>
        <fullName evidence="3">Uncharacterized protein</fullName>
    </submittedName>
</protein>
<gene>
    <name evidence="3" type="ORF">BHQ18_24765</name>
</gene>
<name>A0A1E3RCQ5_MYCFV</name>
<reference evidence="4" key="1">
    <citation type="submission" date="2016-09" db="EMBL/GenBank/DDBJ databases">
        <authorList>
            <person name="Greninger A.L."/>
            <person name="Jerome K.R."/>
            <person name="Mcnair B."/>
            <person name="Wallis C."/>
            <person name="Fang F."/>
        </authorList>
    </citation>
    <scope>NUCLEOTIDE SEQUENCE [LARGE SCALE GENOMIC DNA]</scope>
    <source>
        <strain evidence="4">M6</strain>
    </source>
</reference>
<evidence type="ECO:0000256" key="1">
    <source>
        <dbReference type="SAM" id="MobiDB-lite"/>
    </source>
</evidence>
<feature type="region of interest" description="Disordered" evidence="1">
    <location>
        <begin position="1"/>
        <end position="53"/>
    </location>
</feature>
<evidence type="ECO:0000313" key="3">
    <source>
        <dbReference type="EMBL" id="ODQ87177.1"/>
    </source>
</evidence>
<evidence type="ECO:0000256" key="2">
    <source>
        <dbReference type="SAM" id="Phobius"/>
    </source>
</evidence>
<organism evidence="3 4">
    <name type="scientific">Mycolicibacterium flavescens</name>
    <name type="common">Mycobacterium flavescens</name>
    <dbReference type="NCBI Taxonomy" id="1776"/>
    <lineage>
        <taxon>Bacteria</taxon>
        <taxon>Bacillati</taxon>
        <taxon>Actinomycetota</taxon>
        <taxon>Actinomycetes</taxon>
        <taxon>Mycobacteriales</taxon>
        <taxon>Mycobacteriaceae</taxon>
        <taxon>Mycolicibacterium</taxon>
    </lineage>
</organism>
<dbReference type="EMBL" id="MIHA01000024">
    <property type="protein sequence ID" value="ODQ87177.1"/>
    <property type="molecule type" value="Genomic_DNA"/>
</dbReference>
<feature type="transmembrane region" description="Helical" evidence="2">
    <location>
        <begin position="61"/>
        <end position="81"/>
    </location>
</feature>
<sequence length="204" mass="20635">MDPDSTQFGGGSNPWASTRGAQYPGAAVPFDPGPVGGGPIPSAPPPQRPPPGGVTLNRNHILLIGGVVAVVIVAILGVVMVTGGDEPAIATTPAGSAGQSGSGTDEWAQPTYETPVPVRIVLPPGAVVCSESGSGRFAAAARGNDVTSCPFADAVRDAVRSTGESFPRTVTAYSPVTHKTYSMRCTGDDLITCRGGNDAVVYVY</sequence>
<keyword evidence="4" id="KW-1185">Reference proteome</keyword>
<keyword evidence="2" id="KW-1133">Transmembrane helix</keyword>
<keyword evidence="2" id="KW-0472">Membrane</keyword>
<accession>A0A1E3RCQ5</accession>